<accession>A0A5A9X702</accession>
<sequence>MDIKQAAKIFKALSHPNRLEIYLSIVKGEQGSFKTAACECGVAELIATLKIGAPTVSHHLKELANAGLITTERQGKFLVARPLPETWAEVKRLLPE</sequence>
<dbReference type="InterPro" id="IPR036388">
    <property type="entry name" value="WH-like_DNA-bd_sf"/>
</dbReference>
<evidence type="ECO:0000256" key="1">
    <source>
        <dbReference type="ARBA" id="ARBA00023015"/>
    </source>
</evidence>
<evidence type="ECO:0000259" key="4">
    <source>
        <dbReference type="PROSITE" id="PS50987"/>
    </source>
</evidence>
<keyword evidence="2" id="KW-0238">DNA-binding</keyword>
<dbReference type="CDD" id="cd00090">
    <property type="entry name" value="HTH_ARSR"/>
    <property type="match status" value="1"/>
</dbReference>
<dbReference type="InterPro" id="IPR051011">
    <property type="entry name" value="Metal_resp_trans_reg"/>
</dbReference>
<comment type="caution">
    <text evidence="5">The sequence shown here is derived from an EMBL/GenBank/DDBJ whole genome shotgun (WGS) entry which is preliminary data.</text>
</comment>
<name>A0A5A9X702_9BACT</name>
<dbReference type="InterPro" id="IPR011991">
    <property type="entry name" value="ArsR-like_HTH"/>
</dbReference>
<gene>
    <name evidence="5" type="ORF">ET418_13990</name>
</gene>
<dbReference type="PROSITE" id="PS50987">
    <property type="entry name" value="HTH_ARSR_2"/>
    <property type="match status" value="1"/>
</dbReference>
<dbReference type="GO" id="GO:0003700">
    <property type="term" value="F:DNA-binding transcription factor activity"/>
    <property type="evidence" value="ECO:0007669"/>
    <property type="project" value="InterPro"/>
</dbReference>
<feature type="domain" description="HTH arsR-type" evidence="4">
    <location>
        <begin position="1"/>
        <end position="96"/>
    </location>
</feature>
<dbReference type="NCBIfam" id="NF033788">
    <property type="entry name" value="HTH_metalloreg"/>
    <property type="match status" value="1"/>
</dbReference>
<dbReference type="SUPFAM" id="SSF46785">
    <property type="entry name" value="Winged helix' DNA-binding domain"/>
    <property type="match status" value="1"/>
</dbReference>
<keyword evidence="1" id="KW-0805">Transcription regulation</keyword>
<dbReference type="InterPro" id="IPR036390">
    <property type="entry name" value="WH_DNA-bd_sf"/>
</dbReference>
<dbReference type="SMART" id="SM00418">
    <property type="entry name" value="HTH_ARSR"/>
    <property type="match status" value="1"/>
</dbReference>
<evidence type="ECO:0000256" key="3">
    <source>
        <dbReference type="ARBA" id="ARBA00023163"/>
    </source>
</evidence>
<dbReference type="PANTHER" id="PTHR43132">
    <property type="entry name" value="ARSENICAL RESISTANCE OPERON REPRESSOR ARSR-RELATED"/>
    <property type="match status" value="1"/>
</dbReference>
<dbReference type="PANTHER" id="PTHR43132:SF2">
    <property type="entry name" value="ARSENICAL RESISTANCE OPERON REPRESSOR ARSR-RELATED"/>
    <property type="match status" value="1"/>
</dbReference>
<dbReference type="EMBL" id="SRSD01000009">
    <property type="protein sequence ID" value="KAA0888962.1"/>
    <property type="molecule type" value="Genomic_DNA"/>
</dbReference>
<dbReference type="Proteomes" id="UP000324298">
    <property type="component" value="Unassembled WGS sequence"/>
</dbReference>
<dbReference type="RefSeq" id="WP_149308560.1">
    <property type="nucleotide sequence ID" value="NZ_SRSD01000009.1"/>
</dbReference>
<dbReference type="InterPro" id="IPR001845">
    <property type="entry name" value="HTH_ArsR_DNA-bd_dom"/>
</dbReference>
<protein>
    <submittedName>
        <fullName evidence="5">ArsR family transcriptional regulator</fullName>
    </submittedName>
</protein>
<reference evidence="5 6" key="1">
    <citation type="submission" date="2019-04" db="EMBL/GenBank/DDBJ databases">
        <title>Geobacter ruber sp. nov., ferric-reducing bacteria isolated from paddy soil.</title>
        <authorList>
            <person name="Xu Z."/>
            <person name="Masuda Y."/>
            <person name="Itoh H."/>
            <person name="Senoo K."/>
        </authorList>
    </citation>
    <scope>NUCLEOTIDE SEQUENCE [LARGE SCALE GENOMIC DNA]</scope>
    <source>
        <strain evidence="5 6">Red88</strain>
    </source>
</reference>
<dbReference type="Gene3D" id="1.10.10.10">
    <property type="entry name" value="Winged helix-like DNA-binding domain superfamily/Winged helix DNA-binding domain"/>
    <property type="match status" value="1"/>
</dbReference>
<dbReference type="OrthoDB" id="9800049at2"/>
<dbReference type="AlphaFoldDB" id="A0A5A9X702"/>
<evidence type="ECO:0000313" key="6">
    <source>
        <dbReference type="Proteomes" id="UP000324298"/>
    </source>
</evidence>
<keyword evidence="6" id="KW-1185">Reference proteome</keyword>
<evidence type="ECO:0000256" key="2">
    <source>
        <dbReference type="ARBA" id="ARBA00023125"/>
    </source>
</evidence>
<evidence type="ECO:0000313" key="5">
    <source>
        <dbReference type="EMBL" id="KAA0888962.1"/>
    </source>
</evidence>
<dbReference type="GO" id="GO:0003677">
    <property type="term" value="F:DNA binding"/>
    <property type="evidence" value="ECO:0007669"/>
    <property type="project" value="UniProtKB-KW"/>
</dbReference>
<keyword evidence="3" id="KW-0804">Transcription</keyword>
<proteinExistence type="predicted"/>
<organism evidence="5 6">
    <name type="scientific">Oryzomonas rubra</name>
    <dbReference type="NCBI Taxonomy" id="2509454"/>
    <lineage>
        <taxon>Bacteria</taxon>
        <taxon>Pseudomonadati</taxon>
        <taxon>Thermodesulfobacteriota</taxon>
        <taxon>Desulfuromonadia</taxon>
        <taxon>Geobacterales</taxon>
        <taxon>Geobacteraceae</taxon>
        <taxon>Oryzomonas</taxon>
    </lineage>
</organism>
<dbReference type="Pfam" id="PF01022">
    <property type="entry name" value="HTH_5"/>
    <property type="match status" value="1"/>
</dbReference>